<keyword evidence="8" id="KW-0862">Zinc</keyword>
<dbReference type="GO" id="GO:0061630">
    <property type="term" value="F:ubiquitin protein ligase activity"/>
    <property type="evidence" value="ECO:0007669"/>
    <property type="project" value="UniProtKB-EC"/>
</dbReference>
<evidence type="ECO:0000256" key="3">
    <source>
        <dbReference type="ARBA" id="ARBA00022679"/>
    </source>
</evidence>
<evidence type="ECO:0000313" key="17">
    <source>
        <dbReference type="RefSeq" id="XP_021847429.2"/>
    </source>
</evidence>
<dbReference type="GeneID" id="110787163"/>
<evidence type="ECO:0000256" key="11">
    <source>
        <dbReference type="ARBA" id="ARBA00024209"/>
    </source>
</evidence>
<evidence type="ECO:0000256" key="1">
    <source>
        <dbReference type="ARBA" id="ARBA00004167"/>
    </source>
</evidence>
<evidence type="ECO:0000256" key="10">
    <source>
        <dbReference type="ARBA" id="ARBA00023136"/>
    </source>
</evidence>
<comment type="similarity">
    <text evidence="11">Belongs to the RING-type zinc finger family. ATL subfamily.</text>
</comment>
<dbReference type="SMART" id="SM00184">
    <property type="entry name" value="RING"/>
    <property type="match status" value="1"/>
</dbReference>
<dbReference type="InterPro" id="IPR013083">
    <property type="entry name" value="Znf_RING/FYVE/PHD"/>
</dbReference>
<reference evidence="16" key="1">
    <citation type="journal article" date="2021" name="Nat. Commun.">
        <title>Genomic analyses provide insights into spinach domestication and the genetic basis of agronomic traits.</title>
        <authorList>
            <person name="Cai X."/>
            <person name="Sun X."/>
            <person name="Xu C."/>
            <person name="Sun H."/>
            <person name="Wang X."/>
            <person name="Ge C."/>
            <person name="Zhang Z."/>
            <person name="Wang Q."/>
            <person name="Fei Z."/>
            <person name="Jiao C."/>
            <person name="Wang Q."/>
        </authorList>
    </citation>
    <scope>NUCLEOTIDE SEQUENCE [LARGE SCALE GENOMIC DNA]</scope>
    <source>
        <strain evidence="16">cv. Varoflay</strain>
    </source>
</reference>
<keyword evidence="3" id="KW-0808">Transferase</keyword>
<dbReference type="GO" id="GO:0016020">
    <property type="term" value="C:membrane"/>
    <property type="evidence" value="ECO:0007669"/>
    <property type="project" value="UniProtKB-SubCell"/>
</dbReference>
<keyword evidence="10 14" id="KW-0472">Membrane</keyword>
<dbReference type="Proteomes" id="UP000813463">
    <property type="component" value="Chromosome 1"/>
</dbReference>
<keyword evidence="16" id="KW-1185">Reference proteome</keyword>
<comment type="subcellular location">
    <subcellularLocation>
        <location evidence="1">Membrane</location>
        <topology evidence="1">Single-pass membrane protein</topology>
    </subcellularLocation>
</comment>
<sequence length="299" mass="32592">MGDDYMNFVPPPPMNEATSNAINISTQIMVVALVILFFILAFCFFLHLYVKCFSSPDIEDPNIVSWRRQLANQRRGASHTHRRGLDPVSLQSLPVVVYDPKDFKDGLECAVCLSEMSEGEKARLLPKCNHGFHVECIDMWFQSHSTCPLCRDSVISTSSSTDNGNSNNVEVQGDDGSYSSDSNSDSDDGSDYASPMGIDAPVLPTNVLFWGNETRVSTFGQAAAAAAASASSSASSSGVSRVRGDDMVIDIPSRDQFCEECSSSPPQRVEEAKTPVMSRLRSLRRLLSMGMRVAPGQQV</sequence>
<evidence type="ECO:0000256" key="13">
    <source>
        <dbReference type="SAM" id="MobiDB-lite"/>
    </source>
</evidence>
<feature type="domain" description="RING-type" evidence="15">
    <location>
        <begin position="109"/>
        <end position="151"/>
    </location>
</feature>
<dbReference type="KEGG" id="soe:110787163"/>
<evidence type="ECO:0000256" key="8">
    <source>
        <dbReference type="ARBA" id="ARBA00022833"/>
    </source>
</evidence>
<dbReference type="GO" id="GO:0008270">
    <property type="term" value="F:zinc ion binding"/>
    <property type="evidence" value="ECO:0007669"/>
    <property type="project" value="UniProtKB-KW"/>
</dbReference>
<keyword evidence="5" id="KW-0479">Metal-binding</keyword>
<keyword evidence="7" id="KW-0833">Ubl conjugation pathway</keyword>
<evidence type="ECO:0000313" key="16">
    <source>
        <dbReference type="Proteomes" id="UP000813463"/>
    </source>
</evidence>
<comment type="pathway">
    <text evidence="2">Protein modification; protein ubiquitination.</text>
</comment>
<organism evidence="16 17">
    <name type="scientific">Spinacia oleracea</name>
    <name type="common">Spinach</name>
    <dbReference type="NCBI Taxonomy" id="3562"/>
    <lineage>
        <taxon>Eukaryota</taxon>
        <taxon>Viridiplantae</taxon>
        <taxon>Streptophyta</taxon>
        <taxon>Embryophyta</taxon>
        <taxon>Tracheophyta</taxon>
        <taxon>Spermatophyta</taxon>
        <taxon>Magnoliopsida</taxon>
        <taxon>eudicotyledons</taxon>
        <taxon>Gunneridae</taxon>
        <taxon>Pentapetalae</taxon>
        <taxon>Caryophyllales</taxon>
        <taxon>Chenopodiaceae</taxon>
        <taxon>Chenopodioideae</taxon>
        <taxon>Anserineae</taxon>
        <taxon>Spinacia</taxon>
    </lineage>
</organism>
<evidence type="ECO:0000256" key="7">
    <source>
        <dbReference type="ARBA" id="ARBA00022786"/>
    </source>
</evidence>
<evidence type="ECO:0000256" key="2">
    <source>
        <dbReference type="ARBA" id="ARBA00004906"/>
    </source>
</evidence>
<protein>
    <submittedName>
        <fullName evidence="17">RING-H2 finger protein ATL3</fullName>
    </submittedName>
</protein>
<name>A0A9R0IG03_SPIOL</name>
<dbReference type="RefSeq" id="XP_021847429.2">
    <property type="nucleotide sequence ID" value="XM_021991737.2"/>
</dbReference>
<dbReference type="InterPro" id="IPR001841">
    <property type="entry name" value="Znf_RING"/>
</dbReference>
<dbReference type="PROSITE" id="PS50089">
    <property type="entry name" value="ZF_RING_2"/>
    <property type="match status" value="1"/>
</dbReference>
<evidence type="ECO:0000256" key="12">
    <source>
        <dbReference type="PROSITE-ProRule" id="PRU00175"/>
    </source>
</evidence>
<evidence type="ECO:0000259" key="15">
    <source>
        <dbReference type="PROSITE" id="PS50089"/>
    </source>
</evidence>
<proteinExistence type="inferred from homology"/>
<keyword evidence="9 14" id="KW-1133">Transmembrane helix</keyword>
<feature type="transmembrane region" description="Helical" evidence="14">
    <location>
        <begin position="28"/>
        <end position="50"/>
    </location>
</feature>
<accession>A0A9R0IG03</accession>
<keyword evidence="4 14" id="KW-0812">Transmembrane</keyword>
<evidence type="ECO:0000256" key="9">
    <source>
        <dbReference type="ARBA" id="ARBA00022989"/>
    </source>
</evidence>
<dbReference type="CDD" id="cd16461">
    <property type="entry name" value="RING-H2_EL5-like"/>
    <property type="match status" value="1"/>
</dbReference>
<feature type="region of interest" description="Disordered" evidence="13">
    <location>
        <begin position="157"/>
        <end position="197"/>
    </location>
</feature>
<dbReference type="SUPFAM" id="SSF57850">
    <property type="entry name" value="RING/U-box"/>
    <property type="match status" value="1"/>
</dbReference>
<reference evidence="17" key="2">
    <citation type="submission" date="2025-08" db="UniProtKB">
        <authorList>
            <consortium name="RefSeq"/>
        </authorList>
    </citation>
    <scope>IDENTIFICATION</scope>
    <source>
        <tissue evidence="17">Leaf</tissue>
    </source>
</reference>
<dbReference type="Pfam" id="PF13639">
    <property type="entry name" value="zf-RING_2"/>
    <property type="match status" value="1"/>
</dbReference>
<evidence type="ECO:0000256" key="4">
    <source>
        <dbReference type="ARBA" id="ARBA00022692"/>
    </source>
</evidence>
<dbReference type="Gene3D" id="3.30.40.10">
    <property type="entry name" value="Zinc/RING finger domain, C3HC4 (zinc finger)"/>
    <property type="match status" value="1"/>
</dbReference>
<gene>
    <name evidence="17" type="primary">LOC110787163</name>
</gene>
<dbReference type="PANTHER" id="PTHR45768">
    <property type="entry name" value="E3 UBIQUITIN-PROTEIN LIGASE RNF13-LIKE"/>
    <property type="match status" value="1"/>
</dbReference>
<keyword evidence="6 12" id="KW-0863">Zinc-finger</keyword>
<dbReference type="AlphaFoldDB" id="A0A9R0IG03"/>
<evidence type="ECO:0000256" key="5">
    <source>
        <dbReference type="ARBA" id="ARBA00022723"/>
    </source>
</evidence>
<dbReference type="PANTHER" id="PTHR45768:SF34">
    <property type="entry name" value="RING-H2 FINGER PROTEIN ATL64"/>
    <property type="match status" value="1"/>
</dbReference>
<evidence type="ECO:0000256" key="6">
    <source>
        <dbReference type="ARBA" id="ARBA00022771"/>
    </source>
</evidence>
<evidence type="ECO:0000256" key="14">
    <source>
        <dbReference type="SAM" id="Phobius"/>
    </source>
</evidence>
<feature type="compositionally biased region" description="Low complexity" evidence="13">
    <location>
        <begin position="157"/>
        <end position="183"/>
    </location>
</feature>